<protein>
    <submittedName>
        <fullName evidence="1">Uncharacterized protein</fullName>
    </submittedName>
</protein>
<accession>A0A6I3KI70</accession>
<dbReference type="AlphaFoldDB" id="A0A6I3KI70"/>
<gene>
    <name evidence="1" type="ORF">FME68_11720</name>
</gene>
<evidence type="ECO:0000313" key="1">
    <source>
        <dbReference type="EMBL" id="MTD92491.1"/>
    </source>
</evidence>
<name>A0A6I3KI70_9CORY</name>
<organism evidence="1 2">
    <name type="scientific">Corynebacterium aurimucosum</name>
    <dbReference type="NCBI Taxonomy" id="169292"/>
    <lineage>
        <taxon>Bacteria</taxon>
        <taxon>Bacillati</taxon>
        <taxon>Actinomycetota</taxon>
        <taxon>Actinomycetes</taxon>
        <taxon>Mycobacteriales</taxon>
        <taxon>Corynebacteriaceae</taxon>
        <taxon>Corynebacterium</taxon>
    </lineage>
</organism>
<reference evidence="1 2" key="1">
    <citation type="submission" date="2019-07" db="EMBL/GenBank/DDBJ databases">
        <title>Draft genome of C. aurimucosum strain 332.</title>
        <authorList>
            <person name="Pacheco L.G.C."/>
            <person name="Aguiar E.R.G.R."/>
            <person name="Barberis C.M."/>
            <person name="Almuzara M.N."/>
            <person name="Traglia G.M."/>
            <person name="Santos C.S."/>
            <person name="Vay C.A."/>
            <person name="Rocha D.J.P.G."/>
        </authorList>
    </citation>
    <scope>NUCLEOTIDE SEQUENCE [LARGE SCALE GENOMIC DNA]</scope>
    <source>
        <strain evidence="1 2">332</strain>
    </source>
</reference>
<evidence type="ECO:0000313" key="2">
    <source>
        <dbReference type="Proteomes" id="UP000432568"/>
    </source>
</evidence>
<dbReference type="Proteomes" id="UP000432568">
    <property type="component" value="Unassembled WGS sequence"/>
</dbReference>
<dbReference type="EMBL" id="VIOG01000016">
    <property type="protein sequence ID" value="MTD92491.1"/>
    <property type="molecule type" value="Genomic_DNA"/>
</dbReference>
<sequence length="184" mass="19791">MPNLNRMIQALPQLVAAIIAIITLITGAASTLGSSKPSTPPATEQRIGDEFIDPDFFLGGYKVDFVKSITVAGKPIQGNAARATANANGDASVARDFLDRHNYKTLTFNAAWDENVKRDPSAQQAVIKVYLGRAENEYAKTYVVRPGESISAGPINISGLEYVSIRIVSPGSKGVSIYNARLHR</sequence>
<proteinExistence type="predicted"/>
<comment type="caution">
    <text evidence="1">The sequence shown here is derived from an EMBL/GenBank/DDBJ whole genome shotgun (WGS) entry which is preliminary data.</text>
</comment>